<reference evidence="2" key="1">
    <citation type="submission" date="2019-03" db="EMBL/GenBank/DDBJ databases">
        <authorList>
            <person name="Mank J."/>
            <person name="Almeida P."/>
        </authorList>
    </citation>
    <scope>NUCLEOTIDE SEQUENCE</scope>
    <source>
        <strain evidence="2">78183</strain>
    </source>
</reference>
<dbReference type="InterPro" id="IPR050796">
    <property type="entry name" value="SCF_F-box_component"/>
</dbReference>
<dbReference type="SMART" id="SM00256">
    <property type="entry name" value="FBOX"/>
    <property type="match status" value="1"/>
</dbReference>
<dbReference type="PANTHER" id="PTHR31672:SF13">
    <property type="entry name" value="F-BOX PROTEIN CPR30-LIKE"/>
    <property type="match status" value="1"/>
</dbReference>
<evidence type="ECO:0000259" key="1">
    <source>
        <dbReference type="PROSITE" id="PS50181"/>
    </source>
</evidence>
<dbReference type="CDD" id="cd22157">
    <property type="entry name" value="F-box_AtFBW1-like"/>
    <property type="match status" value="1"/>
</dbReference>
<organism evidence="2">
    <name type="scientific">Salix viminalis</name>
    <name type="common">Common osier</name>
    <name type="synonym">Basket willow</name>
    <dbReference type="NCBI Taxonomy" id="40686"/>
    <lineage>
        <taxon>Eukaryota</taxon>
        <taxon>Viridiplantae</taxon>
        <taxon>Streptophyta</taxon>
        <taxon>Embryophyta</taxon>
        <taxon>Tracheophyta</taxon>
        <taxon>Spermatophyta</taxon>
        <taxon>Magnoliopsida</taxon>
        <taxon>eudicotyledons</taxon>
        <taxon>Gunneridae</taxon>
        <taxon>Pentapetalae</taxon>
        <taxon>rosids</taxon>
        <taxon>fabids</taxon>
        <taxon>Malpighiales</taxon>
        <taxon>Salicaceae</taxon>
        <taxon>Saliceae</taxon>
        <taxon>Salix</taxon>
    </lineage>
</organism>
<gene>
    <name evidence="2" type="ORF">SVIM_LOCUS426599</name>
</gene>
<dbReference type="PROSITE" id="PS50181">
    <property type="entry name" value="FBOX"/>
    <property type="match status" value="1"/>
</dbReference>
<sequence length="381" mass="43328">MPEKIPKLPPEIISDILSRLPVKSLVRFKCVSKTWRSLISHPGFAKEHLKRAKEDTSANHYKIFLSADPHLSIDPEAYFDADDNLLTPLLNFPATYSDQNSRIEILGSCNGLVCGLLHRNPLIYIWNPSTRESRELAIPSSREMAIPGSSEDSAFYGFGYDVKLDDYKIVKGYISTSTNSETKVEVLTLKDNKWRTIPDLRCGVLLRGRGTSANGVLHWLVSRQENVRSIKYVMVSFDLSEERFLQTVPLPVLTTGDDNIRNLELGVLGDWLCLYSYRGGLFCEAWIMKGDSSEVSWTRILRFNICEPIPGGKFWIRLLWVKKNGNVVYELSGRDVVFYNQNEGTARAFMIYHEMGWFDATVYIESLVSPNNINDGLRPCI</sequence>
<proteinExistence type="predicted"/>
<dbReference type="AlphaFoldDB" id="A0A6N2N910"/>
<dbReference type="Gene3D" id="1.20.1280.50">
    <property type="match status" value="1"/>
</dbReference>
<dbReference type="Pfam" id="PF00646">
    <property type="entry name" value="F-box"/>
    <property type="match status" value="1"/>
</dbReference>
<dbReference type="Pfam" id="PF07734">
    <property type="entry name" value="FBA_1"/>
    <property type="match status" value="1"/>
</dbReference>
<dbReference type="SUPFAM" id="SSF81383">
    <property type="entry name" value="F-box domain"/>
    <property type="match status" value="1"/>
</dbReference>
<accession>A0A6N2N910</accession>
<dbReference type="InterPro" id="IPR006527">
    <property type="entry name" value="F-box-assoc_dom_typ1"/>
</dbReference>
<protein>
    <recommendedName>
        <fullName evidence="1">F-box domain-containing protein</fullName>
    </recommendedName>
</protein>
<dbReference type="InterPro" id="IPR036047">
    <property type="entry name" value="F-box-like_dom_sf"/>
</dbReference>
<name>A0A6N2N910_SALVM</name>
<dbReference type="InterPro" id="IPR017451">
    <property type="entry name" value="F-box-assoc_interact_dom"/>
</dbReference>
<dbReference type="EMBL" id="CAADRP010001985">
    <property type="protein sequence ID" value="VFU58413.1"/>
    <property type="molecule type" value="Genomic_DNA"/>
</dbReference>
<feature type="domain" description="F-box" evidence="1">
    <location>
        <begin position="2"/>
        <end position="52"/>
    </location>
</feature>
<dbReference type="PANTHER" id="PTHR31672">
    <property type="entry name" value="BNACNNG10540D PROTEIN"/>
    <property type="match status" value="1"/>
</dbReference>
<dbReference type="NCBIfam" id="TIGR01640">
    <property type="entry name" value="F_box_assoc_1"/>
    <property type="match status" value="1"/>
</dbReference>
<evidence type="ECO:0000313" key="2">
    <source>
        <dbReference type="EMBL" id="VFU58413.1"/>
    </source>
</evidence>
<dbReference type="InterPro" id="IPR001810">
    <property type="entry name" value="F-box_dom"/>
</dbReference>